<evidence type="ECO:0000313" key="2">
    <source>
        <dbReference type="Proteomes" id="UP000178783"/>
    </source>
</evidence>
<reference evidence="1 2" key="1">
    <citation type="journal article" date="2016" name="Nat. Commun.">
        <title>Thousands of microbial genomes shed light on interconnected biogeochemical processes in an aquifer system.</title>
        <authorList>
            <person name="Anantharaman K."/>
            <person name="Brown C.T."/>
            <person name="Hug L.A."/>
            <person name="Sharon I."/>
            <person name="Castelle C.J."/>
            <person name="Probst A.J."/>
            <person name="Thomas B.C."/>
            <person name="Singh A."/>
            <person name="Wilkins M.J."/>
            <person name="Karaoz U."/>
            <person name="Brodie E.L."/>
            <person name="Williams K.H."/>
            <person name="Hubbard S.S."/>
            <person name="Banfield J.F."/>
        </authorList>
    </citation>
    <scope>NUCLEOTIDE SEQUENCE [LARGE SCALE GENOMIC DNA]</scope>
</reference>
<dbReference type="AlphaFoldDB" id="A0A1F5SE31"/>
<gene>
    <name evidence="1" type="ORF">A3H66_01130</name>
</gene>
<name>A0A1F5SE31_9BACT</name>
<evidence type="ECO:0000313" key="1">
    <source>
        <dbReference type="EMBL" id="OGF24511.1"/>
    </source>
</evidence>
<accession>A0A1F5SE31</accession>
<proteinExistence type="predicted"/>
<dbReference type="STRING" id="1797989.A3H66_01130"/>
<dbReference type="Proteomes" id="UP000178783">
    <property type="component" value="Unassembled WGS sequence"/>
</dbReference>
<organism evidence="1 2">
    <name type="scientific">Candidatus Falkowbacteria bacterium RIFCSPLOWO2_02_FULL_45_21</name>
    <dbReference type="NCBI Taxonomy" id="1797989"/>
    <lineage>
        <taxon>Bacteria</taxon>
        <taxon>Candidatus Falkowiibacteriota</taxon>
    </lineage>
</organism>
<sequence>MFTESSQPFKDFVTTILYTLNENRKRKNAMKKIMKKVGKKIADYLKEIIDDEMRVMDAFYRQFA</sequence>
<protein>
    <submittedName>
        <fullName evidence="1">Uncharacterized protein</fullName>
    </submittedName>
</protein>
<dbReference type="EMBL" id="MFFW01000012">
    <property type="protein sequence ID" value="OGF24511.1"/>
    <property type="molecule type" value="Genomic_DNA"/>
</dbReference>
<comment type="caution">
    <text evidence="1">The sequence shown here is derived from an EMBL/GenBank/DDBJ whole genome shotgun (WGS) entry which is preliminary data.</text>
</comment>